<sequence length="182" mass="20274">MGRCYLGHAKRDAPVVYEEVPMETEEDTWIVPCELNWTCQDSEMVEPMEESDASFYAAEEPQLASQPTCSSQEIPGVQIIYDAPQSQPAHSSTPLPTWVQSQPAAQQLQEQTPTMTTSGEEQSTWVPRPDWHAQQQEAAPRPLDIPVQSPWVQTNNGAQEGQLHDSSQQQTDSAPLVSCFPH</sequence>
<dbReference type="EMBL" id="JANKHO010004081">
    <property type="protein sequence ID" value="KAJ3478964.1"/>
    <property type="molecule type" value="Genomic_DNA"/>
</dbReference>
<feature type="compositionally biased region" description="Polar residues" evidence="1">
    <location>
        <begin position="63"/>
        <end position="73"/>
    </location>
</feature>
<gene>
    <name evidence="2" type="ORF">NLJ89_g12354</name>
</gene>
<feature type="compositionally biased region" description="Polar residues" evidence="1">
    <location>
        <begin position="115"/>
        <end position="125"/>
    </location>
</feature>
<organism evidence="2 3">
    <name type="scientific">Agrocybe chaxingu</name>
    <dbReference type="NCBI Taxonomy" id="84603"/>
    <lineage>
        <taxon>Eukaryota</taxon>
        <taxon>Fungi</taxon>
        <taxon>Dikarya</taxon>
        <taxon>Basidiomycota</taxon>
        <taxon>Agaricomycotina</taxon>
        <taxon>Agaricomycetes</taxon>
        <taxon>Agaricomycetidae</taxon>
        <taxon>Agaricales</taxon>
        <taxon>Agaricineae</taxon>
        <taxon>Strophariaceae</taxon>
        <taxon>Agrocybe</taxon>
    </lineage>
</organism>
<protein>
    <submittedName>
        <fullName evidence="2">Uncharacterized protein</fullName>
    </submittedName>
</protein>
<feature type="compositionally biased region" description="Polar residues" evidence="1">
    <location>
        <begin position="84"/>
        <end position="99"/>
    </location>
</feature>
<reference evidence="2" key="1">
    <citation type="submission" date="2022-07" db="EMBL/GenBank/DDBJ databases">
        <title>Genome Sequence of Agrocybe chaxingu.</title>
        <authorList>
            <person name="Buettner E."/>
        </authorList>
    </citation>
    <scope>NUCLEOTIDE SEQUENCE</scope>
    <source>
        <strain evidence="2">MP-N11</strain>
    </source>
</reference>
<evidence type="ECO:0000256" key="1">
    <source>
        <dbReference type="SAM" id="MobiDB-lite"/>
    </source>
</evidence>
<feature type="compositionally biased region" description="Polar residues" evidence="1">
    <location>
        <begin position="150"/>
        <end position="173"/>
    </location>
</feature>
<name>A0A9W8JUZ0_9AGAR</name>
<evidence type="ECO:0000313" key="2">
    <source>
        <dbReference type="EMBL" id="KAJ3478964.1"/>
    </source>
</evidence>
<keyword evidence="3" id="KW-1185">Reference proteome</keyword>
<feature type="region of interest" description="Disordered" evidence="1">
    <location>
        <begin position="47"/>
        <end position="182"/>
    </location>
</feature>
<evidence type="ECO:0000313" key="3">
    <source>
        <dbReference type="Proteomes" id="UP001148786"/>
    </source>
</evidence>
<comment type="caution">
    <text evidence="2">The sequence shown here is derived from an EMBL/GenBank/DDBJ whole genome shotgun (WGS) entry which is preliminary data.</text>
</comment>
<proteinExistence type="predicted"/>
<dbReference type="Proteomes" id="UP001148786">
    <property type="component" value="Unassembled WGS sequence"/>
</dbReference>
<feature type="compositionally biased region" description="Low complexity" evidence="1">
    <location>
        <begin position="100"/>
        <end position="114"/>
    </location>
</feature>
<dbReference type="OrthoDB" id="10631295at2759"/>
<accession>A0A9W8JUZ0</accession>
<dbReference type="AlphaFoldDB" id="A0A9W8JUZ0"/>